<keyword evidence="1" id="KW-0732">Signal</keyword>
<name>A0AAV9R7X2_9TELE</name>
<feature type="signal peptide" evidence="1">
    <location>
        <begin position="1"/>
        <end position="18"/>
    </location>
</feature>
<sequence length="140" mass="15980">MEMIILLLLSAVAQLVVTAPHPSTDPARFSLNHIIEEVHKCNKTFANEFFVEDVEELVDAGCKDGFFCKVHNILKEHEKFEETKKDKLTLVRHLKAYITNSNMNCTEVLKTVKKSTVSRPITVLLENIVKCSRRRNLGVK</sequence>
<feature type="chain" id="PRO_5043731959" description="Interleukin 4/13A" evidence="1">
    <location>
        <begin position="19"/>
        <end position="140"/>
    </location>
</feature>
<comment type="caution">
    <text evidence="2">The sequence shown here is derived from an EMBL/GenBank/DDBJ whole genome shotgun (WGS) entry which is preliminary data.</text>
</comment>
<evidence type="ECO:0000256" key="1">
    <source>
        <dbReference type="SAM" id="SignalP"/>
    </source>
</evidence>
<accession>A0AAV9R7X2</accession>
<organism evidence="2 3">
    <name type="scientific">Crenichthys baileyi</name>
    <name type="common">White River springfish</name>
    <dbReference type="NCBI Taxonomy" id="28760"/>
    <lineage>
        <taxon>Eukaryota</taxon>
        <taxon>Metazoa</taxon>
        <taxon>Chordata</taxon>
        <taxon>Craniata</taxon>
        <taxon>Vertebrata</taxon>
        <taxon>Euteleostomi</taxon>
        <taxon>Actinopterygii</taxon>
        <taxon>Neopterygii</taxon>
        <taxon>Teleostei</taxon>
        <taxon>Neoteleostei</taxon>
        <taxon>Acanthomorphata</taxon>
        <taxon>Ovalentaria</taxon>
        <taxon>Atherinomorphae</taxon>
        <taxon>Cyprinodontiformes</taxon>
        <taxon>Goodeidae</taxon>
        <taxon>Crenichthys</taxon>
    </lineage>
</organism>
<protein>
    <recommendedName>
        <fullName evidence="4">Interleukin 4/13A</fullName>
    </recommendedName>
</protein>
<evidence type="ECO:0000313" key="3">
    <source>
        <dbReference type="Proteomes" id="UP001311232"/>
    </source>
</evidence>
<keyword evidence="3" id="KW-1185">Reference proteome</keyword>
<evidence type="ECO:0008006" key="4">
    <source>
        <dbReference type="Google" id="ProtNLM"/>
    </source>
</evidence>
<proteinExistence type="predicted"/>
<dbReference type="AlphaFoldDB" id="A0AAV9R7X2"/>
<dbReference type="EMBL" id="JAHHUM010002312">
    <property type="protein sequence ID" value="KAK5605178.1"/>
    <property type="molecule type" value="Genomic_DNA"/>
</dbReference>
<reference evidence="2 3" key="1">
    <citation type="submission" date="2021-06" db="EMBL/GenBank/DDBJ databases">
        <authorList>
            <person name="Palmer J.M."/>
        </authorList>
    </citation>
    <scope>NUCLEOTIDE SEQUENCE [LARGE SCALE GENOMIC DNA]</scope>
    <source>
        <strain evidence="2 3">MEX-2019</strain>
        <tissue evidence="2">Muscle</tissue>
    </source>
</reference>
<evidence type="ECO:0000313" key="2">
    <source>
        <dbReference type="EMBL" id="KAK5605178.1"/>
    </source>
</evidence>
<dbReference type="Proteomes" id="UP001311232">
    <property type="component" value="Unassembled WGS sequence"/>
</dbReference>
<gene>
    <name evidence="2" type="ORF">CRENBAI_023324</name>
</gene>